<dbReference type="GO" id="GO:0043066">
    <property type="term" value="P:negative regulation of apoptotic process"/>
    <property type="evidence" value="ECO:0007669"/>
    <property type="project" value="TreeGrafter"/>
</dbReference>
<dbReference type="GO" id="GO:0006511">
    <property type="term" value="P:ubiquitin-dependent protein catabolic process"/>
    <property type="evidence" value="ECO:0007669"/>
    <property type="project" value="TreeGrafter"/>
</dbReference>
<dbReference type="GO" id="GO:0000209">
    <property type="term" value="P:protein polyubiquitination"/>
    <property type="evidence" value="ECO:0007669"/>
    <property type="project" value="TreeGrafter"/>
</dbReference>
<evidence type="ECO:0000256" key="4">
    <source>
        <dbReference type="ARBA" id="ARBA00022679"/>
    </source>
</evidence>
<keyword evidence="8" id="KW-1133">Transmembrane helix</keyword>
<feature type="repeat" description="Filamin" evidence="6">
    <location>
        <begin position="272"/>
        <end position="361"/>
    </location>
</feature>
<dbReference type="RefSeq" id="XP_022332055.1">
    <property type="nucleotide sequence ID" value="XM_022476347.1"/>
</dbReference>
<feature type="active site" description="Glycyl thioester intermediate" evidence="7">
    <location>
        <position position="946"/>
    </location>
</feature>
<dbReference type="Gene3D" id="3.30.2160.10">
    <property type="entry name" value="Hect, E3 ligase catalytic domain"/>
    <property type="match status" value="1"/>
</dbReference>
<feature type="transmembrane region" description="Helical" evidence="8">
    <location>
        <begin position="12"/>
        <end position="30"/>
    </location>
</feature>
<evidence type="ECO:0000256" key="7">
    <source>
        <dbReference type="PROSITE-ProRule" id="PRU00104"/>
    </source>
</evidence>
<dbReference type="InterPro" id="IPR058738">
    <property type="entry name" value="PH-like_AREL1"/>
</dbReference>
<dbReference type="AlphaFoldDB" id="A0A8B8DVX9"/>
<feature type="domain" description="HECT" evidence="9">
    <location>
        <begin position="639"/>
        <end position="979"/>
    </location>
</feature>
<evidence type="ECO:0000259" key="9">
    <source>
        <dbReference type="PROSITE" id="PS50237"/>
    </source>
</evidence>
<dbReference type="OrthoDB" id="6057829at2759"/>
<sequence length="979" mass="111233">MITIDRLKYTTSYFKILTVILLMFFASMIFGGGSTEDVYEEIESSKGTHASVEQWLQAQNLIEYKEHFAKAGILEKEFDSLSVKDIEALQEVPEALKLGLNTLIAVIKNKERFEVWLTRQGLHPNVVKRLTDEGVTDFSKLALLGDDRIILIGGSSSIKELQHLKQLVKTAQSLTEDSYHANGWSWWSWVFFILKIVLTLGIGIALLFVVILMDCLRSIATDLRRIQHVSVPPFPSMPSSGEGKNWLWKLLFSNSALSLASQFCVVKWHWEEPQVVGSTMSFTVKLYRKNGKPYVTTSTNSVNVVIQLKNEQVACTKQLDSEDAEQNAIKTSFTVHKSGAYKISVMVSGRHVKGSPFTKTFEPGPIDAGKSGFTNYCSTIVCSAGTPYPLTIETQDLFGNPAVYKADQNSYFKIKVIETESSTRYFPATQMIYNPDKKHLTMHIKMEQEGYYQATVSYGDSKLKNGDFSILVINDDDMTHVNKNLSKKQRNIWYEARLLSGNGDNGEKAKKVYVYISPKQLTLKEYYLKVIGKKLFTWRVCPGTKFYFNGYNSRYEAPVMTIYDCSQPHVTLAAKDRNIIAATFTSFMQRNIGGSETFQDKQTYFCQEVRKFQKNSTTILKIDRSQLLYSSYKATKSFDSVDWYKSFQITFSGEQGLDWGGLRREWFELLCVELFDPSNSDFFHRFTSDTQGLVHPNGKRAATSKLRYFEFAGKIVGKCLFDSAKGSGYRQLVKAKFSRSFLAQLIGLQVNYKYFEMDDTELYKTKVKYILENDIEDMDLTFSDEEYSPEGHLVKVVDLVPNGSKMPVTNDNKLHYLNSLAQYRLVSSCREEVEAFLKGLNLLIPDNLLSIFDENELELLMCGTGKYSVTDFKAHAVIDGTSYSFFKVLDWFWTVVDSFTEEQMARLLQFTTGCSQLPAGGFADLNPKFQISFSPTYNTLPTAHTCFNQLCLPDYDSMEGLHRSLLIAINEGFQGFGLV</sequence>
<evidence type="ECO:0000313" key="11">
    <source>
        <dbReference type="RefSeq" id="XP_022332055.1"/>
    </source>
</evidence>
<keyword evidence="10" id="KW-1185">Reference proteome</keyword>
<dbReference type="GO" id="GO:0005829">
    <property type="term" value="C:cytosol"/>
    <property type="evidence" value="ECO:0007669"/>
    <property type="project" value="TreeGrafter"/>
</dbReference>
<dbReference type="PROSITE" id="PS50237">
    <property type="entry name" value="HECT"/>
    <property type="match status" value="1"/>
</dbReference>
<evidence type="ECO:0000313" key="10">
    <source>
        <dbReference type="Proteomes" id="UP000694844"/>
    </source>
</evidence>
<name>A0A8B8DVX9_CRAVI</name>
<dbReference type="InterPro" id="IPR000569">
    <property type="entry name" value="HECT_dom"/>
</dbReference>
<dbReference type="PANTHER" id="PTHR11254">
    <property type="entry name" value="HECT DOMAIN UBIQUITIN-PROTEIN LIGASE"/>
    <property type="match status" value="1"/>
</dbReference>
<evidence type="ECO:0000256" key="2">
    <source>
        <dbReference type="ARBA" id="ARBA00004906"/>
    </source>
</evidence>
<dbReference type="Pfam" id="PF25916">
    <property type="entry name" value="AREL1_PH-like"/>
    <property type="match status" value="1"/>
</dbReference>
<evidence type="ECO:0000256" key="8">
    <source>
        <dbReference type="SAM" id="Phobius"/>
    </source>
</evidence>
<dbReference type="EC" id="2.3.2.26" evidence="3"/>
<keyword evidence="8" id="KW-0812">Transmembrane</keyword>
<dbReference type="SUPFAM" id="SSF81296">
    <property type="entry name" value="E set domains"/>
    <property type="match status" value="1"/>
</dbReference>
<comment type="pathway">
    <text evidence="2">Protein modification; protein ubiquitination.</text>
</comment>
<organism evidence="10 11">
    <name type="scientific">Crassostrea virginica</name>
    <name type="common">Eastern oyster</name>
    <dbReference type="NCBI Taxonomy" id="6565"/>
    <lineage>
        <taxon>Eukaryota</taxon>
        <taxon>Metazoa</taxon>
        <taxon>Spiralia</taxon>
        <taxon>Lophotrochozoa</taxon>
        <taxon>Mollusca</taxon>
        <taxon>Bivalvia</taxon>
        <taxon>Autobranchia</taxon>
        <taxon>Pteriomorphia</taxon>
        <taxon>Ostreida</taxon>
        <taxon>Ostreoidea</taxon>
        <taxon>Ostreidae</taxon>
        <taxon>Crassostrea</taxon>
    </lineage>
</organism>
<accession>A0A8B8DVX9</accession>
<keyword evidence="5 7" id="KW-0833">Ubl conjugation pathway</keyword>
<dbReference type="SMART" id="SM00119">
    <property type="entry name" value="HECTc"/>
    <property type="match status" value="1"/>
</dbReference>
<proteinExistence type="predicted"/>
<evidence type="ECO:0000256" key="3">
    <source>
        <dbReference type="ARBA" id="ARBA00012485"/>
    </source>
</evidence>
<keyword evidence="4" id="KW-0808">Transferase</keyword>
<evidence type="ECO:0000256" key="1">
    <source>
        <dbReference type="ARBA" id="ARBA00000885"/>
    </source>
</evidence>
<dbReference type="GO" id="GO:0061630">
    <property type="term" value="F:ubiquitin protein ligase activity"/>
    <property type="evidence" value="ECO:0007669"/>
    <property type="project" value="UniProtKB-EC"/>
</dbReference>
<feature type="transmembrane region" description="Helical" evidence="8">
    <location>
        <begin position="186"/>
        <end position="216"/>
    </location>
</feature>
<evidence type="ECO:0000256" key="6">
    <source>
        <dbReference type="PROSITE-ProRule" id="PRU00087"/>
    </source>
</evidence>
<reference evidence="11" key="1">
    <citation type="submission" date="2025-08" db="UniProtKB">
        <authorList>
            <consortium name="RefSeq"/>
        </authorList>
    </citation>
    <scope>IDENTIFICATION</scope>
    <source>
        <tissue evidence="11">Whole sample</tissue>
    </source>
</reference>
<gene>
    <name evidence="11" type="primary">LOC111129860</name>
</gene>
<dbReference type="KEGG" id="cvn:111129860"/>
<dbReference type="InterPro" id="IPR035983">
    <property type="entry name" value="Hect_E3_ubiquitin_ligase"/>
</dbReference>
<comment type="catalytic activity">
    <reaction evidence="1">
        <text>S-ubiquitinyl-[E2 ubiquitin-conjugating enzyme]-L-cysteine + [acceptor protein]-L-lysine = [E2 ubiquitin-conjugating enzyme]-L-cysteine + N(6)-ubiquitinyl-[acceptor protein]-L-lysine.</text>
        <dbReference type="EC" id="2.3.2.26"/>
    </reaction>
</comment>
<protein>
    <recommendedName>
        <fullName evidence="3">HECT-type E3 ubiquitin transferase</fullName>
        <ecNumber evidence="3">2.3.2.26</ecNumber>
    </recommendedName>
</protein>
<keyword evidence="8" id="KW-0472">Membrane</keyword>
<dbReference type="Gene3D" id="2.60.40.10">
    <property type="entry name" value="Immunoglobulins"/>
    <property type="match status" value="1"/>
</dbReference>
<dbReference type="Gene3D" id="3.30.2410.10">
    <property type="entry name" value="Hect, E3 ligase catalytic domain"/>
    <property type="match status" value="1"/>
</dbReference>
<dbReference type="InterPro" id="IPR014756">
    <property type="entry name" value="Ig_E-set"/>
</dbReference>
<dbReference type="Proteomes" id="UP000694844">
    <property type="component" value="Chromosome 4"/>
</dbReference>
<dbReference type="FunFam" id="3.30.2410.10:FF:000013">
    <property type="entry name" value="Apoptosis-resistant E3 ubiquitin protein ligase 1"/>
    <property type="match status" value="1"/>
</dbReference>
<dbReference type="PROSITE" id="PS50194">
    <property type="entry name" value="FILAMIN_REPEAT"/>
    <property type="match status" value="1"/>
</dbReference>
<dbReference type="Pfam" id="PF00632">
    <property type="entry name" value="HECT"/>
    <property type="match status" value="1"/>
</dbReference>
<dbReference type="CDD" id="cd00078">
    <property type="entry name" value="HECTc"/>
    <property type="match status" value="1"/>
</dbReference>
<evidence type="ECO:0000256" key="5">
    <source>
        <dbReference type="ARBA" id="ARBA00022786"/>
    </source>
</evidence>
<dbReference type="Pfam" id="PF00630">
    <property type="entry name" value="Filamin"/>
    <property type="match status" value="1"/>
</dbReference>
<dbReference type="InterPro" id="IPR017868">
    <property type="entry name" value="Filamin/ABP280_repeat-like"/>
</dbReference>
<dbReference type="SUPFAM" id="SSF56204">
    <property type="entry name" value="Hect, E3 ligase catalytic domain"/>
    <property type="match status" value="1"/>
</dbReference>
<dbReference type="GeneID" id="111129860"/>
<dbReference type="FunFam" id="3.30.2160.10:FF:000008">
    <property type="entry name" value="Apoptosis-resistant E3 ubiquitin protein ligase 1"/>
    <property type="match status" value="1"/>
</dbReference>
<dbReference type="PANTHER" id="PTHR11254:SF340">
    <property type="entry name" value="APOPTOSIS-RESISTANT E3 UBIQUITIN PROTEIN LIGASE 1"/>
    <property type="match status" value="1"/>
</dbReference>
<dbReference type="Gene3D" id="3.90.1750.10">
    <property type="entry name" value="Hect, E3 ligase catalytic domains"/>
    <property type="match status" value="1"/>
</dbReference>
<dbReference type="InterPro" id="IPR013783">
    <property type="entry name" value="Ig-like_fold"/>
</dbReference>
<dbReference type="InterPro" id="IPR050409">
    <property type="entry name" value="E3_ubiq-protein_ligase"/>
</dbReference>